<gene>
    <name evidence="1" type="ORF">BGZ65_010646</name>
</gene>
<comment type="caution">
    <text evidence="1">The sequence shown here is derived from an EMBL/GenBank/DDBJ whole genome shotgun (WGS) entry which is preliminary data.</text>
</comment>
<accession>A0A9P6MDF2</accession>
<protein>
    <submittedName>
        <fullName evidence="1">Uncharacterized protein</fullName>
    </submittedName>
</protein>
<keyword evidence="2" id="KW-1185">Reference proteome</keyword>
<dbReference type="Proteomes" id="UP000749646">
    <property type="component" value="Unassembled WGS sequence"/>
</dbReference>
<dbReference type="EMBL" id="JAAAHW010001744">
    <property type="protein sequence ID" value="KAF9993782.1"/>
    <property type="molecule type" value="Genomic_DNA"/>
</dbReference>
<evidence type="ECO:0000313" key="1">
    <source>
        <dbReference type="EMBL" id="KAF9993782.1"/>
    </source>
</evidence>
<evidence type="ECO:0000313" key="2">
    <source>
        <dbReference type="Proteomes" id="UP000749646"/>
    </source>
</evidence>
<reference evidence="1" key="1">
    <citation type="journal article" date="2020" name="Fungal Divers.">
        <title>Resolving the Mortierellaceae phylogeny through synthesis of multi-gene phylogenetics and phylogenomics.</title>
        <authorList>
            <person name="Vandepol N."/>
            <person name="Liber J."/>
            <person name="Desiro A."/>
            <person name="Na H."/>
            <person name="Kennedy M."/>
            <person name="Barry K."/>
            <person name="Grigoriev I.V."/>
            <person name="Miller A.N."/>
            <person name="O'Donnell K."/>
            <person name="Stajich J.E."/>
            <person name="Bonito G."/>
        </authorList>
    </citation>
    <scope>NUCLEOTIDE SEQUENCE</scope>
    <source>
        <strain evidence="1">MES-2147</strain>
    </source>
</reference>
<dbReference type="AlphaFoldDB" id="A0A9P6MDF2"/>
<proteinExistence type="predicted"/>
<name>A0A9P6MDF2_9FUNG</name>
<feature type="non-terminal residue" evidence="1">
    <location>
        <position position="249"/>
    </location>
</feature>
<organism evidence="1 2">
    <name type="scientific">Modicella reniformis</name>
    <dbReference type="NCBI Taxonomy" id="1440133"/>
    <lineage>
        <taxon>Eukaryota</taxon>
        <taxon>Fungi</taxon>
        <taxon>Fungi incertae sedis</taxon>
        <taxon>Mucoromycota</taxon>
        <taxon>Mortierellomycotina</taxon>
        <taxon>Mortierellomycetes</taxon>
        <taxon>Mortierellales</taxon>
        <taxon>Mortierellaceae</taxon>
        <taxon>Modicella</taxon>
    </lineage>
</organism>
<sequence>MATCFRDAMSNLRWIQNSDANQRSLTPLGLLINYNTLHSYCQNLDCDTLIANSTTDIVVDLNTTSHFELDISPLSLIVGVNNDGIRYFEMMVQQIDRLSSKDVEFIQSCHYTHLTVSHQVPPVADNRLVDIIRNSPKLENLRIEGVMNRLINLVLSTRERAIQVGDSLSLRTFTVSENHLFKSTVTFFGDSQLFDMRTSMTFLQSYTIRAAPMIDFLRRYGWSIEDLRLEYEVNEELAALLCDSIQERG</sequence>